<sequence length="178" mass="19375">MKITNLKQRTNLMSCIDSCLLRQLICVAFVLVSVSGCGYSQKSLIDRKINSIYISIFENNTFVRGIEFDIAKAVKDEIISRTSLRIVQKDSADIIMTGEIGDSVQAALSQSRDNIVESSVSISAKIELLDTRTGRTMGGGASGGAAFIVDRGENVHTATEEAIAILARNLVNSLEEEW</sequence>
<name>A0A941W5W1_9BACT</name>
<gene>
    <name evidence="1" type="ORF">MAG551_02112</name>
</gene>
<dbReference type="GO" id="GO:0019867">
    <property type="term" value="C:outer membrane"/>
    <property type="evidence" value="ECO:0007669"/>
    <property type="project" value="InterPro"/>
</dbReference>
<dbReference type="InterPro" id="IPR007485">
    <property type="entry name" value="LPS_assembly_LptE"/>
</dbReference>
<reference evidence="1" key="1">
    <citation type="journal article" date="2021" name="ISME J.">
        <title>Fine-scale metabolic discontinuity in a stratified prokaryote microbiome of a Red Sea deep halocline.</title>
        <authorList>
            <person name="Michoud G."/>
            <person name="Ngugi D.K."/>
            <person name="Barozzi A."/>
            <person name="Merlino G."/>
            <person name="Calleja M.L."/>
            <person name="Delgado-Huertas A."/>
            <person name="Moran X.A.G."/>
            <person name="Daffonchio D."/>
        </authorList>
    </citation>
    <scope>NUCLEOTIDE SEQUENCE</scope>
    <source>
        <strain evidence="1">SuakinDeep_MAG55_1</strain>
    </source>
</reference>
<protein>
    <recommendedName>
        <fullName evidence="3">Lipoprotein</fullName>
    </recommendedName>
</protein>
<accession>A0A941W5W1</accession>
<dbReference type="EMBL" id="JAANXD010000078">
    <property type="protein sequence ID" value="MBS1259046.1"/>
    <property type="molecule type" value="Genomic_DNA"/>
</dbReference>
<dbReference type="AlphaFoldDB" id="A0A941W5W1"/>
<dbReference type="Pfam" id="PF04390">
    <property type="entry name" value="LptE"/>
    <property type="match status" value="1"/>
</dbReference>
<dbReference type="GO" id="GO:0043165">
    <property type="term" value="P:Gram-negative-bacterium-type cell outer membrane assembly"/>
    <property type="evidence" value="ECO:0007669"/>
    <property type="project" value="InterPro"/>
</dbReference>
<evidence type="ECO:0000313" key="2">
    <source>
        <dbReference type="Proteomes" id="UP000722750"/>
    </source>
</evidence>
<comment type="caution">
    <text evidence="1">The sequence shown here is derived from an EMBL/GenBank/DDBJ whole genome shotgun (WGS) entry which is preliminary data.</text>
</comment>
<dbReference type="Proteomes" id="UP000722750">
    <property type="component" value="Unassembled WGS sequence"/>
</dbReference>
<proteinExistence type="predicted"/>
<evidence type="ECO:0008006" key="3">
    <source>
        <dbReference type="Google" id="ProtNLM"/>
    </source>
</evidence>
<organism evidence="1 2">
    <name type="scientific">Candidatus Scalindua arabica</name>
    <dbReference type="NCBI Taxonomy" id="1127984"/>
    <lineage>
        <taxon>Bacteria</taxon>
        <taxon>Pseudomonadati</taxon>
        <taxon>Planctomycetota</taxon>
        <taxon>Candidatus Brocadiia</taxon>
        <taxon>Candidatus Brocadiales</taxon>
        <taxon>Candidatus Scalinduaceae</taxon>
        <taxon>Candidatus Scalindua</taxon>
    </lineage>
</organism>
<evidence type="ECO:0000313" key="1">
    <source>
        <dbReference type="EMBL" id="MBS1259046.1"/>
    </source>
</evidence>